<keyword evidence="7" id="KW-1185">Reference proteome</keyword>
<dbReference type="SUPFAM" id="SSF48403">
    <property type="entry name" value="Ankyrin repeat"/>
    <property type="match status" value="2"/>
</dbReference>
<keyword evidence="2 3" id="KW-0040">ANK repeat</keyword>
<dbReference type="EMBL" id="JARBHB010000007">
    <property type="protein sequence ID" value="KAJ8879699.1"/>
    <property type="molecule type" value="Genomic_DNA"/>
</dbReference>
<proteinExistence type="predicted"/>
<name>A0ABQ9H5Z3_9NEOP</name>
<dbReference type="Proteomes" id="UP001159363">
    <property type="component" value="Chromosome 6"/>
</dbReference>
<accession>A0ABQ9H5Z3</accession>
<evidence type="ECO:0000313" key="6">
    <source>
        <dbReference type="EMBL" id="KAJ8879699.1"/>
    </source>
</evidence>
<feature type="domain" description="NACHT" evidence="5">
    <location>
        <begin position="605"/>
        <end position="765"/>
    </location>
</feature>
<dbReference type="PANTHER" id="PTHR24126">
    <property type="entry name" value="ANKYRIN REPEAT, PH AND SEC7 DOMAIN CONTAINING PROTEIN SECG-RELATED"/>
    <property type="match status" value="1"/>
</dbReference>
<keyword evidence="1" id="KW-0677">Repeat</keyword>
<dbReference type="SMART" id="SM00248">
    <property type="entry name" value="ANK"/>
    <property type="match status" value="10"/>
</dbReference>
<dbReference type="Gene3D" id="1.25.40.20">
    <property type="entry name" value="Ankyrin repeat-containing domain"/>
    <property type="match status" value="3"/>
</dbReference>
<feature type="repeat" description="ANK" evidence="3">
    <location>
        <begin position="1177"/>
        <end position="1200"/>
    </location>
</feature>
<dbReference type="PANTHER" id="PTHR24126:SF14">
    <property type="entry name" value="ANK_REP_REGION DOMAIN-CONTAINING PROTEIN"/>
    <property type="match status" value="1"/>
</dbReference>
<gene>
    <name evidence="6" type="ORF">PR048_020307</name>
</gene>
<evidence type="ECO:0000256" key="2">
    <source>
        <dbReference type="ARBA" id="ARBA00023043"/>
    </source>
</evidence>
<evidence type="ECO:0000256" key="1">
    <source>
        <dbReference type="ARBA" id="ARBA00022737"/>
    </source>
</evidence>
<dbReference type="Gene3D" id="3.40.50.300">
    <property type="entry name" value="P-loop containing nucleotide triphosphate hydrolases"/>
    <property type="match status" value="1"/>
</dbReference>
<dbReference type="InterPro" id="IPR002110">
    <property type="entry name" value="Ankyrin_rpt"/>
</dbReference>
<evidence type="ECO:0000256" key="3">
    <source>
        <dbReference type="PROSITE-ProRule" id="PRU00023"/>
    </source>
</evidence>
<feature type="region of interest" description="Disordered" evidence="4">
    <location>
        <begin position="39"/>
        <end position="63"/>
    </location>
</feature>
<dbReference type="SUPFAM" id="SSF52540">
    <property type="entry name" value="P-loop containing nucleoside triphosphate hydrolases"/>
    <property type="match status" value="1"/>
</dbReference>
<sequence>MKGFPAATCRCPSSLDMILNETLRWSGVGMQELVKREYPKKTRRQAATSSTIPTCENPGVNPPEPAHRLLFQELGEVRRAEYTRTGGQCSTSGAMYEVKVSALLYLRATVREWDFRLGTNVEEAGKFDDVRLTYVTDRGPRQILVQLRHKESRSISKAQLLADDRKKSKFSLLLYYKSFRDLRDSFGSNAVLNRHSRFKDIEFVLFSNAEAEVSGGLFTDDDLVTTFDSVLNMGGKVFNFAHNEDFTQEFKNKYAGDVNDEVVMEFFDQFYIYSDQTREENLQKQIKDEIKTSYSISEYGVNKVSTSLIEYIQSWWKNRTETRHLKLGDFQFEPGLDILKEFNAESPKLEFKPKEISRIKVNFQGSNVRLCTILGENFKDAIDAHLLSLLTYRDKVIQLGFLQGRKQPFYIDRVLICKNFLKKSVLRRSSRNVFAVSGLSAEQVETFLDMVESSSDNENITSPPDFKNVLTYEHIFCTKNMTNWYADGTVVDSTLTASYPLLSNIFGQLNKAIHLEQINRPQSQNCGEINTTKISSEPLFQIIESFKEFSELCTRYKEENVHWLEVRDGKLKWKQSKGNWNVIQRNISAQKDYISVTNVWDIPDRIVVFSGDSGMGKSSLLSQIAVNSKEERPETCIILIDLSECESDLKNLDLKITPDKACEFIVRNSMSFEGSCQSSFKYFFEYILRHTERAVLLVDGFGEVCPQNECKIVNLIQSFVKLRLSKLWITSRSHMASRLERITRTICFELQPLKISEGLELVRRCRCDEEHGTVSGQEMVMDHRGCQLLENPLHCKMIAEAARINTRVRGMLLGKETSNIFVISTLTIFEDITKVMFENYFGKYHNSLSENNQMRETLEKNKQFEQFIEYHEWSAVLHMVSLGIIKYSQWFSKEDVTLRLKAFIDAVKSGSRVTGMINTVRDGIPQFEHKMYEEYFLALWMGNNCRGYFQNATKIILQRIIFDPRFSFVINIFNQMASKEMKLHNYILQNYWNSPYLLKILPSIKKSEVNAKDKAGRTALHLALSIWSNSIGNCLLCFFPEKQKEVIGKLLRLGAKPDIKDDILKWSPFKYSNIRITPWSIVAMMMKEKRITKSDMNELVERVETQKQDALAGLAHAVSFGNTRLVSFLLDNGVDVNDRIDEMGDTAIIIAAAHGQHETLEFLHIKRGARPELTNHNGDSPLHWACLSGHMTIVKYLVNKCKISADIKNNTDYTPLLAAARGGHLKIVQYLRDKHSSDPQGRTKLGQSALCLAAGGTAGDDIGVVKYLVEECGLNPQECECGCLPAITACANGNLRITRYFVDKCGVDPSETKNGICLLHVMIISLNVEQMKELVRCCKLSLDITDNTGRTLFMQALVVPKHDMCEYLQRKCTNITDTDAEGNSALHWYIYNCKLMVTADCVKWLVEKCHINPKLVNSAGLTALQYAIVRSQDPVGKHFIQCEVVEYLKQMEKTF</sequence>
<evidence type="ECO:0000256" key="4">
    <source>
        <dbReference type="SAM" id="MobiDB-lite"/>
    </source>
</evidence>
<dbReference type="PROSITE" id="PS50297">
    <property type="entry name" value="ANK_REP_REGION"/>
    <property type="match status" value="1"/>
</dbReference>
<protein>
    <recommendedName>
        <fullName evidence="5">NACHT domain-containing protein</fullName>
    </recommendedName>
</protein>
<dbReference type="Pfam" id="PF12796">
    <property type="entry name" value="Ank_2"/>
    <property type="match status" value="1"/>
</dbReference>
<evidence type="ECO:0000313" key="7">
    <source>
        <dbReference type="Proteomes" id="UP001159363"/>
    </source>
</evidence>
<dbReference type="PROSITE" id="PS50088">
    <property type="entry name" value="ANK_REPEAT"/>
    <property type="match status" value="1"/>
</dbReference>
<dbReference type="Pfam" id="PF05729">
    <property type="entry name" value="NACHT"/>
    <property type="match status" value="1"/>
</dbReference>
<feature type="compositionally biased region" description="Polar residues" evidence="4">
    <location>
        <begin position="45"/>
        <end position="54"/>
    </location>
</feature>
<dbReference type="InterPro" id="IPR007111">
    <property type="entry name" value="NACHT_NTPase"/>
</dbReference>
<organism evidence="6 7">
    <name type="scientific">Dryococelus australis</name>
    <dbReference type="NCBI Taxonomy" id="614101"/>
    <lineage>
        <taxon>Eukaryota</taxon>
        <taxon>Metazoa</taxon>
        <taxon>Ecdysozoa</taxon>
        <taxon>Arthropoda</taxon>
        <taxon>Hexapoda</taxon>
        <taxon>Insecta</taxon>
        <taxon>Pterygota</taxon>
        <taxon>Neoptera</taxon>
        <taxon>Polyneoptera</taxon>
        <taxon>Phasmatodea</taxon>
        <taxon>Verophasmatodea</taxon>
        <taxon>Anareolatae</taxon>
        <taxon>Phasmatidae</taxon>
        <taxon>Eurycanthinae</taxon>
        <taxon>Dryococelus</taxon>
    </lineage>
</organism>
<reference evidence="6 7" key="1">
    <citation type="submission" date="2023-02" db="EMBL/GenBank/DDBJ databases">
        <title>LHISI_Scaffold_Assembly.</title>
        <authorList>
            <person name="Stuart O.P."/>
            <person name="Cleave R."/>
            <person name="Magrath M.J.L."/>
            <person name="Mikheyev A.S."/>
        </authorList>
    </citation>
    <scope>NUCLEOTIDE SEQUENCE [LARGE SCALE GENOMIC DNA]</scope>
    <source>
        <strain evidence="6">Daus_M_001</strain>
        <tissue evidence="6">Leg muscle</tissue>
    </source>
</reference>
<dbReference type="InterPro" id="IPR036770">
    <property type="entry name" value="Ankyrin_rpt-contain_sf"/>
</dbReference>
<evidence type="ECO:0000259" key="5">
    <source>
        <dbReference type="Pfam" id="PF05729"/>
    </source>
</evidence>
<comment type="caution">
    <text evidence="6">The sequence shown here is derived from an EMBL/GenBank/DDBJ whole genome shotgun (WGS) entry which is preliminary data.</text>
</comment>
<dbReference type="InterPro" id="IPR027417">
    <property type="entry name" value="P-loop_NTPase"/>
</dbReference>